<protein>
    <recommendedName>
        <fullName evidence="5">protein kinase C</fullName>
        <ecNumber evidence="5">2.7.11.13</ecNumber>
    </recommendedName>
</protein>
<dbReference type="Proteomes" id="UP001652625">
    <property type="component" value="Chromosome 09"/>
</dbReference>
<dbReference type="InterPro" id="IPR011009">
    <property type="entry name" value="Kinase-like_dom_sf"/>
</dbReference>
<evidence type="ECO:0000256" key="17">
    <source>
        <dbReference type="ARBA" id="ARBA00022842"/>
    </source>
</evidence>
<comment type="catalytic activity">
    <reaction evidence="19">
        <text>L-threonyl-[protein] + ATP = O-phospho-L-threonyl-[protein] + ADP + H(+)</text>
        <dbReference type="Rhea" id="RHEA:46608"/>
        <dbReference type="Rhea" id="RHEA-COMP:11060"/>
        <dbReference type="Rhea" id="RHEA-COMP:11605"/>
        <dbReference type="ChEBI" id="CHEBI:15378"/>
        <dbReference type="ChEBI" id="CHEBI:30013"/>
        <dbReference type="ChEBI" id="CHEBI:30616"/>
        <dbReference type="ChEBI" id="CHEBI:61977"/>
        <dbReference type="ChEBI" id="CHEBI:456216"/>
        <dbReference type="EC" id="2.7.11.13"/>
    </reaction>
</comment>
<dbReference type="CDD" id="cd20796">
    <property type="entry name" value="C1_PKD_rpt2"/>
    <property type="match status" value="1"/>
</dbReference>
<dbReference type="PROSITE" id="PS00479">
    <property type="entry name" value="ZF_DAG_PE_1"/>
    <property type="match status" value="1"/>
</dbReference>
<evidence type="ECO:0000256" key="14">
    <source>
        <dbReference type="ARBA" id="ARBA00022777"/>
    </source>
</evidence>
<dbReference type="SMART" id="SM00109">
    <property type="entry name" value="C1"/>
    <property type="match status" value="2"/>
</dbReference>
<evidence type="ECO:0000256" key="4">
    <source>
        <dbReference type="ARBA" id="ARBA00008582"/>
    </source>
</evidence>
<name>A0ABM4CJ97_HYDVU</name>
<keyword evidence="7" id="KW-0723">Serine/threonine-protein kinase</keyword>
<evidence type="ECO:0000256" key="19">
    <source>
        <dbReference type="ARBA" id="ARBA00047272"/>
    </source>
</evidence>
<dbReference type="Gene3D" id="2.30.29.30">
    <property type="entry name" value="Pleckstrin-homology domain (PH domain)/Phosphotyrosine-binding domain (PTB)"/>
    <property type="match status" value="1"/>
</dbReference>
<comment type="similarity">
    <text evidence="4">Belongs to the protein kinase superfamily. CAMK Ser/Thr protein kinase family. PKD subfamily.</text>
</comment>
<evidence type="ECO:0000256" key="2">
    <source>
        <dbReference type="ARBA" id="ARBA00004370"/>
    </source>
</evidence>
<dbReference type="CDD" id="cd14082">
    <property type="entry name" value="STKc_PKD"/>
    <property type="match status" value="1"/>
</dbReference>
<keyword evidence="8" id="KW-0597">Phosphoprotein</keyword>
<dbReference type="InterPro" id="IPR057764">
    <property type="entry name" value="Ubiquitin_PRKD1-3_N"/>
</dbReference>
<feature type="binding site" evidence="20">
    <location>
        <position position="534"/>
    </location>
    <ligand>
        <name>ATP</name>
        <dbReference type="ChEBI" id="CHEBI:30616"/>
    </ligand>
</feature>
<dbReference type="InterPro" id="IPR011993">
    <property type="entry name" value="PH-like_dom_sf"/>
</dbReference>
<evidence type="ECO:0000256" key="7">
    <source>
        <dbReference type="ARBA" id="ARBA00022527"/>
    </source>
</evidence>
<dbReference type="SUPFAM" id="SSF56112">
    <property type="entry name" value="Protein kinase-like (PK-like)"/>
    <property type="match status" value="1"/>
</dbReference>
<evidence type="ECO:0000256" key="15">
    <source>
        <dbReference type="ARBA" id="ARBA00022833"/>
    </source>
</evidence>
<keyword evidence="6" id="KW-0963">Cytoplasm</keyword>
<dbReference type="GO" id="GO:0016301">
    <property type="term" value="F:kinase activity"/>
    <property type="evidence" value="ECO:0007669"/>
    <property type="project" value="UniProtKB-KW"/>
</dbReference>
<evidence type="ECO:0000256" key="21">
    <source>
        <dbReference type="SAM" id="MobiDB-lite"/>
    </source>
</evidence>
<dbReference type="InterPro" id="IPR020454">
    <property type="entry name" value="DAG/PE-bd"/>
</dbReference>
<dbReference type="Gene3D" id="3.30.60.20">
    <property type="match status" value="2"/>
</dbReference>
<evidence type="ECO:0000256" key="8">
    <source>
        <dbReference type="ARBA" id="ARBA00022553"/>
    </source>
</evidence>
<evidence type="ECO:0000256" key="16">
    <source>
        <dbReference type="ARBA" id="ARBA00022840"/>
    </source>
</evidence>
<sequence>MSSKIIASNSICFKNSFGNGKELIFQFGIERDLVVFEGNTIEALRELAGAYIEYKYPRSTKPGLTNSILIFKHNYLLPNNLELIENVDSLNINDTLEIVLKVPPKSFDDPDLRPHMLYVHSYKSPTFCDHCAVMLFGLVRQGLKCEGCNGNFHKKCAFKIPNNCSGVRVSVNGSSMPRQLSEQWSSSSTESANSAFLSLTVKERRNTWSVPSKAESERLITKLEIPHTFVIHSYKKPTLCHVCRKLLKGLFRQGYQCKDCKFNCHRDKRCTDLAPRNCLGERGLSSDDISDSENTNQDASDFEIASQENEEEDLINYAKQEVSETISNQIPLQRLAMSVRNRKMRGSKILKSGWMVHFTESDKSKKVNYWRLDTKSISFYESDSSKESVKEIPLSEIFSVDSNLEPMVSRHGRDPYLFTLKTSTEIYYCGERDSYDANGSIIASLPKSGKGTRIAISWAEEIRSAFQSVSVSRPINLLDESAEESKDVEESIINKNVDISLIYQVFSDEILGSGQFGIVYGGVHRKTGKDVAVKVIEKSRFPSKEERALKNEVTILQNISHPAVVNLEKMFETPERIFVVMQKMKGDMLEMILSSKLGRLTEKQTKFICHQILTALHFLHQMDIVHCDLKPENVLLSGIESKEGFPQIKLCDFGFSRIIGRESFRRSVVGTPAYLAPEVLSNKKYNRSLDMWSVGVIIYVSVSGTFPFNEEEDISDQIKNAAFMYPPNPWAEISKDAQDLINQLLQVKMKSRLTCQQALLHVWMQDHETYLELRCLEKLVGKRYITHESDDVAWARYDPTRSSIRESIPEEINPKFSYL</sequence>
<dbReference type="EC" id="2.7.11.13" evidence="5"/>
<evidence type="ECO:0000256" key="9">
    <source>
        <dbReference type="ARBA" id="ARBA00022679"/>
    </source>
</evidence>
<evidence type="ECO:0000256" key="1">
    <source>
        <dbReference type="ARBA" id="ARBA00001946"/>
    </source>
</evidence>
<dbReference type="CDD" id="cd01239">
    <property type="entry name" value="PH_PKD"/>
    <property type="match status" value="1"/>
</dbReference>
<keyword evidence="9" id="KW-0808">Transferase</keyword>
<keyword evidence="12 20" id="KW-0547">Nucleotide-binding</keyword>
<dbReference type="Pfam" id="PF00169">
    <property type="entry name" value="PH"/>
    <property type="match status" value="1"/>
</dbReference>
<dbReference type="PROSITE" id="PS50011">
    <property type="entry name" value="PROTEIN_KINASE_DOM"/>
    <property type="match status" value="1"/>
</dbReference>
<evidence type="ECO:0000256" key="3">
    <source>
        <dbReference type="ARBA" id="ARBA00004496"/>
    </source>
</evidence>
<dbReference type="Pfam" id="PF00130">
    <property type="entry name" value="C1_1"/>
    <property type="match status" value="2"/>
</dbReference>
<organism evidence="24 25">
    <name type="scientific">Hydra vulgaris</name>
    <name type="common">Hydra</name>
    <name type="synonym">Hydra attenuata</name>
    <dbReference type="NCBI Taxonomy" id="6087"/>
    <lineage>
        <taxon>Eukaryota</taxon>
        <taxon>Metazoa</taxon>
        <taxon>Cnidaria</taxon>
        <taxon>Hydrozoa</taxon>
        <taxon>Hydroidolina</taxon>
        <taxon>Anthoathecata</taxon>
        <taxon>Aplanulata</taxon>
        <taxon>Hydridae</taxon>
        <taxon>Hydra</taxon>
    </lineage>
</organism>
<dbReference type="RefSeq" id="XP_065661834.1">
    <property type="nucleotide sequence ID" value="XM_065805762.1"/>
</dbReference>
<keyword evidence="18" id="KW-0472">Membrane</keyword>
<evidence type="ECO:0000259" key="22">
    <source>
        <dbReference type="PROSITE" id="PS50011"/>
    </source>
</evidence>
<dbReference type="PANTHER" id="PTHR22968">
    <property type="entry name" value="PROTEIN KINASE C, MU"/>
    <property type="match status" value="1"/>
</dbReference>
<evidence type="ECO:0000256" key="6">
    <source>
        <dbReference type="ARBA" id="ARBA00022490"/>
    </source>
</evidence>
<dbReference type="SUPFAM" id="SSF57889">
    <property type="entry name" value="Cysteine-rich domain"/>
    <property type="match status" value="2"/>
</dbReference>
<dbReference type="InterPro" id="IPR017441">
    <property type="entry name" value="Protein_kinase_ATP_BS"/>
</dbReference>
<evidence type="ECO:0000256" key="13">
    <source>
        <dbReference type="ARBA" id="ARBA00022771"/>
    </source>
</evidence>
<dbReference type="InterPro" id="IPR046349">
    <property type="entry name" value="C1-like_sf"/>
</dbReference>
<evidence type="ECO:0000256" key="18">
    <source>
        <dbReference type="ARBA" id="ARBA00023136"/>
    </source>
</evidence>
<reference evidence="25" key="1">
    <citation type="submission" date="2025-08" db="UniProtKB">
        <authorList>
            <consortium name="RefSeq"/>
        </authorList>
    </citation>
    <scope>IDENTIFICATION</scope>
</reference>
<comment type="cofactor">
    <cofactor evidence="1">
        <name>Mg(2+)</name>
        <dbReference type="ChEBI" id="CHEBI:18420"/>
    </cofactor>
</comment>
<evidence type="ECO:0000256" key="12">
    <source>
        <dbReference type="ARBA" id="ARBA00022741"/>
    </source>
</evidence>
<feature type="domain" description="Phorbol-ester/DAG-type" evidence="23">
    <location>
        <begin position="114"/>
        <end position="164"/>
    </location>
</feature>
<evidence type="ECO:0000256" key="20">
    <source>
        <dbReference type="PROSITE-ProRule" id="PRU10141"/>
    </source>
</evidence>
<gene>
    <name evidence="25" type="primary">LOC100197180</name>
</gene>
<keyword evidence="13" id="KW-0863">Zinc-finger</keyword>
<evidence type="ECO:0000313" key="25">
    <source>
        <dbReference type="RefSeq" id="XP_065661834.1"/>
    </source>
</evidence>
<evidence type="ECO:0000313" key="24">
    <source>
        <dbReference type="Proteomes" id="UP001652625"/>
    </source>
</evidence>
<dbReference type="GeneID" id="100197180"/>
<dbReference type="InterPro" id="IPR001849">
    <property type="entry name" value="PH_domain"/>
</dbReference>
<dbReference type="Gene3D" id="1.10.510.10">
    <property type="entry name" value="Transferase(Phosphotransferase) domain 1"/>
    <property type="match status" value="1"/>
</dbReference>
<dbReference type="CDD" id="cd20795">
    <property type="entry name" value="C1_PKD_rpt1"/>
    <property type="match status" value="1"/>
</dbReference>
<dbReference type="InterPro" id="IPR002219">
    <property type="entry name" value="PKC_DAG/PE"/>
</dbReference>
<dbReference type="PROSITE" id="PS00107">
    <property type="entry name" value="PROTEIN_KINASE_ATP"/>
    <property type="match status" value="1"/>
</dbReference>
<proteinExistence type="inferred from homology"/>
<evidence type="ECO:0000256" key="11">
    <source>
        <dbReference type="ARBA" id="ARBA00022737"/>
    </source>
</evidence>
<dbReference type="PROSITE" id="PS00108">
    <property type="entry name" value="PROTEIN_KINASE_ST"/>
    <property type="match status" value="1"/>
</dbReference>
<keyword evidence="14 25" id="KW-0418">Kinase</keyword>
<dbReference type="PANTHER" id="PTHR22968:SF24">
    <property type="entry name" value="SERINE_THREONINE-PROTEIN KINASE"/>
    <property type="match status" value="1"/>
</dbReference>
<dbReference type="PRINTS" id="PR00008">
    <property type="entry name" value="DAGPEDOMAIN"/>
</dbReference>
<accession>A0ABM4CJ97</accession>
<dbReference type="SMART" id="SM00220">
    <property type="entry name" value="S_TKc"/>
    <property type="match status" value="1"/>
</dbReference>
<dbReference type="PROSITE" id="PS50081">
    <property type="entry name" value="ZF_DAG_PE_2"/>
    <property type="match status" value="2"/>
</dbReference>
<keyword evidence="24" id="KW-1185">Reference proteome</keyword>
<dbReference type="SUPFAM" id="SSF50729">
    <property type="entry name" value="PH domain-like"/>
    <property type="match status" value="1"/>
</dbReference>
<evidence type="ECO:0000259" key="23">
    <source>
        <dbReference type="PROSITE" id="PS50081"/>
    </source>
</evidence>
<feature type="domain" description="Protein kinase" evidence="22">
    <location>
        <begin position="505"/>
        <end position="764"/>
    </location>
</feature>
<dbReference type="InterPro" id="IPR008271">
    <property type="entry name" value="Ser/Thr_kinase_AS"/>
</dbReference>
<dbReference type="Gene3D" id="3.30.200.20">
    <property type="entry name" value="Phosphorylase Kinase, domain 1"/>
    <property type="match status" value="1"/>
</dbReference>
<comment type="subcellular location">
    <subcellularLocation>
        <location evidence="3">Cytoplasm</location>
    </subcellularLocation>
    <subcellularLocation>
        <location evidence="2">Membrane</location>
    </subcellularLocation>
</comment>
<dbReference type="InterPro" id="IPR000719">
    <property type="entry name" value="Prot_kinase_dom"/>
</dbReference>
<feature type="domain" description="Phorbol-ester/DAG-type" evidence="23">
    <location>
        <begin position="226"/>
        <end position="278"/>
    </location>
</feature>
<keyword evidence="16 20" id="KW-0067">ATP-binding</keyword>
<evidence type="ECO:0000256" key="10">
    <source>
        <dbReference type="ARBA" id="ARBA00022723"/>
    </source>
</evidence>
<dbReference type="SMART" id="SM00233">
    <property type="entry name" value="PH"/>
    <property type="match status" value="1"/>
</dbReference>
<dbReference type="Pfam" id="PF25525">
    <property type="entry name" value="Ubiquitin_PRKD1_N"/>
    <property type="match status" value="1"/>
</dbReference>
<dbReference type="Pfam" id="PF00069">
    <property type="entry name" value="Pkinase"/>
    <property type="match status" value="1"/>
</dbReference>
<keyword evidence="15" id="KW-0862">Zinc</keyword>
<keyword evidence="17" id="KW-0460">Magnesium</keyword>
<keyword evidence="11" id="KW-0677">Repeat</keyword>
<evidence type="ECO:0000256" key="5">
    <source>
        <dbReference type="ARBA" id="ARBA00012429"/>
    </source>
</evidence>
<keyword evidence="10" id="KW-0479">Metal-binding</keyword>
<feature type="region of interest" description="Disordered" evidence="21">
    <location>
        <begin position="284"/>
        <end position="309"/>
    </location>
</feature>